<reference evidence="2" key="1">
    <citation type="submission" date="2018-06" db="EMBL/GenBank/DDBJ databases">
        <authorList>
            <person name="Zhirakovskaya E."/>
        </authorList>
    </citation>
    <scope>NUCLEOTIDE SEQUENCE</scope>
</reference>
<dbReference type="PROSITE" id="PS51257">
    <property type="entry name" value="PROKAR_LIPOPROTEIN"/>
    <property type="match status" value="1"/>
</dbReference>
<feature type="non-terminal residue" evidence="2">
    <location>
        <position position="314"/>
    </location>
</feature>
<dbReference type="AlphaFoldDB" id="A0A3B1DVI9"/>
<dbReference type="EMBL" id="UOGK01000467">
    <property type="protein sequence ID" value="VAX40923.1"/>
    <property type="molecule type" value="Genomic_DNA"/>
</dbReference>
<sequence>MTFRQYLVFVLAVAVMALLAGCRESTAESQSDPGRGQAEHAHEEAGQPHGHAHDDDQTHEHGEEADIEPIAVTHFSEKVQLFMEYPRLVRGEEARFLAHVTVLATGEPVRAGQLELHLSQPDGTVLSVVASEPARDGLFIPVGAFETPGTYTGRIRVSSPQVEDDFEFGFVVIHPGQSSALAAAAAEVADEPADAIPFLLEQQWPIDFLLDQARPRTLVKRLQVPGETVAAGGAAAAVSPPVAGRLLHPLSGDLPTIGDKVTAGQVLGFIEPPLPVTEVMQLAANEASIEALETELLIKAFDLNIKGLEVEQAI</sequence>
<protein>
    <submittedName>
        <fullName evidence="2">Uncharacterized protein</fullName>
    </submittedName>
</protein>
<gene>
    <name evidence="2" type="ORF">MNBD_PLANCTO03-1190</name>
</gene>
<organism evidence="2">
    <name type="scientific">hydrothermal vent metagenome</name>
    <dbReference type="NCBI Taxonomy" id="652676"/>
    <lineage>
        <taxon>unclassified sequences</taxon>
        <taxon>metagenomes</taxon>
        <taxon>ecological metagenomes</taxon>
    </lineage>
</organism>
<feature type="compositionally biased region" description="Basic and acidic residues" evidence="1">
    <location>
        <begin position="37"/>
        <end position="62"/>
    </location>
</feature>
<proteinExistence type="predicted"/>
<accession>A0A3B1DVI9</accession>
<evidence type="ECO:0000256" key="1">
    <source>
        <dbReference type="SAM" id="MobiDB-lite"/>
    </source>
</evidence>
<name>A0A3B1DVI9_9ZZZZ</name>
<evidence type="ECO:0000313" key="2">
    <source>
        <dbReference type="EMBL" id="VAX40923.1"/>
    </source>
</evidence>
<feature type="region of interest" description="Disordered" evidence="1">
    <location>
        <begin position="27"/>
        <end position="62"/>
    </location>
</feature>